<evidence type="ECO:0000256" key="1">
    <source>
        <dbReference type="SAM" id="Phobius"/>
    </source>
</evidence>
<evidence type="ECO:0000313" key="3">
    <source>
        <dbReference type="Proteomes" id="UP001470230"/>
    </source>
</evidence>
<feature type="transmembrane region" description="Helical" evidence="1">
    <location>
        <begin position="165"/>
        <end position="186"/>
    </location>
</feature>
<keyword evidence="1" id="KW-0472">Membrane</keyword>
<accession>A0ABR2KHX2</accession>
<sequence length="187" mass="21825">MIIYFLAYWSSSTIDIYKVLVGSWNISSATLSSDGNEIPNNISYFYLNLFLNSDENYIYGNLCIQSTSEIENENIYIQFDRLNDEDPIFSIKFYKYNNTNEFSELTLLKINVGLDDMMTATGNAMGIKYSLNINPPTSAELTTFDQYTKQLRIYRFSKKISRRKFCFENLLPFITTFIYTAIKFLIN</sequence>
<name>A0ABR2KHX2_9EUKA</name>
<keyword evidence="1" id="KW-0812">Transmembrane</keyword>
<proteinExistence type="predicted"/>
<keyword evidence="1" id="KW-1133">Transmembrane helix</keyword>
<protein>
    <recommendedName>
        <fullName evidence="4">Lipocalin-like domain-containing protein</fullName>
    </recommendedName>
</protein>
<evidence type="ECO:0000313" key="2">
    <source>
        <dbReference type="EMBL" id="KAK8890442.1"/>
    </source>
</evidence>
<organism evidence="2 3">
    <name type="scientific">Tritrichomonas musculus</name>
    <dbReference type="NCBI Taxonomy" id="1915356"/>
    <lineage>
        <taxon>Eukaryota</taxon>
        <taxon>Metamonada</taxon>
        <taxon>Parabasalia</taxon>
        <taxon>Tritrichomonadida</taxon>
        <taxon>Tritrichomonadidae</taxon>
        <taxon>Tritrichomonas</taxon>
    </lineage>
</organism>
<comment type="caution">
    <text evidence="2">The sequence shown here is derived from an EMBL/GenBank/DDBJ whole genome shotgun (WGS) entry which is preliminary data.</text>
</comment>
<reference evidence="2 3" key="1">
    <citation type="submission" date="2024-04" db="EMBL/GenBank/DDBJ databases">
        <title>Tritrichomonas musculus Genome.</title>
        <authorList>
            <person name="Alves-Ferreira E."/>
            <person name="Grigg M."/>
            <person name="Lorenzi H."/>
            <person name="Galac M."/>
        </authorList>
    </citation>
    <scope>NUCLEOTIDE SEQUENCE [LARGE SCALE GENOMIC DNA]</scope>
    <source>
        <strain evidence="2 3">EAF2021</strain>
    </source>
</reference>
<dbReference type="Proteomes" id="UP001470230">
    <property type="component" value="Unassembled WGS sequence"/>
</dbReference>
<evidence type="ECO:0008006" key="4">
    <source>
        <dbReference type="Google" id="ProtNLM"/>
    </source>
</evidence>
<keyword evidence="3" id="KW-1185">Reference proteome</keyword>
<gene>
    <name evidence="2" type="ORF">M9Y10_035218</name>
</gene>
<dbReference type="EMBL" id="JAPFFF010000005">
    <property type="protein sequence ID" value="KAK8890442.1"/>
    <property type="molecule type" value="Genomic_DNA"/>
</dbReference>